<dbReference type="AlphaFoldDB" id="K0B0D1"/>
<gene>
    <name evidence="2" type="ordered locus">Curi_c24980</name>
</gene>
<name>K0B0D1_GOTA9</name>
<feature type="transmembrane region" description="Helical" evidence="1">
    <location>
        <begin position="165"/>
        <end position="182"/>
    </location>
</feature>
<dbReference type="STRING" id="1128398.Curi_c24980"/>
<keyword evidence="1" id="KW-1133">Transmembrane helix</keyword>
<protein>
    <submittedName>
        <fullName evidence="2">Uncharacterized protein</fullName>
    </submittedName>
</protein>
<proteinExistence type="predicted"/>
<dbReference type="Proteomes" id="UP000006094">
    <property type="component" value="Chromosome"/>
</dbReference>
<organism evidence="2 3">
    <name type="scientific">Gottschalkia acidurici (strain ATCC 7906 / DSM 604 / BCRC 14475 / CIP 104303 / KCTC 5404 / NCIMB 10678 / 9a)</name>
    <name type="common">Clostridium acidurici</name>
    <dbReference type="NCBI Taxonomy" id="1128398"/>
    <lineage>
        <taxon>Bacteria</taxon>
        <taxon>Bacillati</taxon>
        <taxon>Bacillota</taxon>
        <taxon>Tissierellia</taxon>
        <taxon>Tissierellales</taxon>
        <taxon>Gottschalkiaceae</taxon>
        <taxon>Gottschalkia</taxon>
    </lineage>
</organism>
<feature type="transmembrane region" description="Helical" evidence="1">
    <location>
        <begin position="128"/>
        <end position="145"/>
    </location>
</feature>
<evidence type="ECO:0000313" key="3">
    <source>
        <dbReference type="Proteomes" id="UP000006094"/>
    </source>
</evidence>
<sequence>MQYFFTVFLKTIIRSLKRGWLSYELHIDSDKLIQKQNHLKDITINREEIADIIEEKNKGIYINTKEKNKSMFIPLSLDGYKEVRKTLIEWKGISEKVDRISSHELRNIYTVLSMLILIIVLIVRNKYIVIPLGIMFIIIFIYDIIKLKNNSEFDERIVRRYLPQMYLTLFIVIAKMITLLIFY</sequence>
<dbReference type="HOGENOM" id="CLU_1472734_0_0_9"/>
<reference evidence="2 3" key="1">
    <citation type="journal article" date="2012" name="PLoS ONE">
        <title>The purine-utilizing bacterium Clostridium acidurici 9a: a genome-guided metabolic reconsideration.</title>
        <authorList>
            <person name="Hartwich K."/>
            <person name="Poehlein A."/>
            <person name="Daniel R."/>
        </authorList>
    </citation>
    <scope>NUCLEOTIDE SEQUENCE [LARGE SCALE GENOMIC DNA]</scope>
    <source>
        <strain evidence="3">ATCC 7906 / DSM 604 / BCRC 14475 / CIP 104303 / KCTC 5404 / NCIMB 10678 / 9a</strain>
    </source>
</reference>
<accession>K0B0D1</accession>
<dbReference type="eggNOG" id="ENOG50316M8">
    <property type="taxonomic scope" value="Bacteria"/>
</dbReference>
<keyword evidence="1" id="KW-0472">Membrane</keyword>
<dbReference type="KEGG" id="cad:Curi_c24980"/>
<keyword evidence="1" id="KW-0812">Transmembrane</keyword>
<evidence type="ECO:0000313" key="2">
    <source>
        <dbReference type="EMBL" id="AFS79493.1"/>
    </source>
</evidence>
<evidence type="ECO:0000256" key="1">
    <source>
        <dbReference type="SAM" id="Phobius"/>
    </source>
</evidence>
<feature type="transmembrane region" description="Helical" evidence="1">
    <location>
        <begin position="105"/>
        <end position="122"/>
    </location>
</feature>
<dbReference type="EMBL" id="CP003326">
    <property type="protein sequence ID" value="AFS79493.1"/>
    <property type="molecule type" value="Genomic_DNA"/>
</dbReference>
<keyword evidence="3" id="KW-1185">Reference proteome</keyword>